<gene>
    <name evidence="1" type="ORF">AFUS01_LOCUS15516</name>
</gene>
<comment type="caution">
    <text evidence="1">The sequence shown here is derived from an EMBL/GenBank/DDBJ whole genome shotgun (WGS) entry which is preliminary data.</text>
</comment>
<name>A0A8J2JYV0_9HEXA</name>
<proteinExistence type="predicted"/>
<dbReference type="EMBL" id="CAJVCH010137738">
    <property type="protein sequence ID" value="CAG7726609.1"/>
    <property type="molecule type" value="Genomic_DNA"/>
</dbReference>
<reference evidence="1" key="1">
    <citation type="submission" date="2021-06" db="EMBL/GenBank/DDBJ databases">
        <authorList>
            <person name="Hodson N. C."/>
            <person name="Mongue J. A."/>
            <person name="Jaron S. K."/>
        </authorList>
    </citation>
    <scope>NUCLEOTIDE SEQUENCE</scope>
</reference>
<keyword evidence="2" id="KW-1185">Reference proteome</keyword>
<dbReference type="Proteomes" id="UP000708208">
    <property type="component" value="Unassembled WGS sequence"/>
</dbReference>
<dbReference type="AlphaFoldDB" id="A0A8J2JYV0"/>
<protein>
    <submittedName>
        <fullName evidence="1">Uncharacterized protein</fullName>
    </submittedName>
</protein>
<sequence length="81" mass="9675">MSCNLFPLSLTWDYLQTTQSLKQFQCQSYGRRSDVMRSESGRYFFWSEVTPLRYLSRVSIYQLREILERRYAVVGYPIVCG</sequence>
<evidence type="ECO:0000313" key="2">
    <source>
        <dbReference type="Proteomes" id="UP000708208"/>
    </source>
</evidence>
<accession>A0A8J2JYV0</accession>
<organism evidence="1 2">
    <name type="scientific">Allacma fusca</name>
    <dbReference type="NCBI Taxonomy" id="39272"/>
    <lineage>
        <taxon>Eukaryota</taxon>
        <taxon>Metazoa</taxon>
        <taxon>Ecdysozoa</taxon>
        <taxon>Arthropoda</taxon>
        <taxon>Hexapoda</taxon>
        <taxon>Collembola</taxon>
        <taxon>Symphypleona</taxon>
        <taxon>Sminthuridae</taxon>
        <taxon>Allacma</taxon>
    </lineage>
</organism>
<evidence type="ECO:0000313" key="1">
    <source>
        <dbReference type="EMBL" id="CAG7726609.1"/>
    </source>
</evidence>